<accession>A0A0A9FUE6</accession>
<name>A0A0A9FUE6_ARUDO</name>
<reference evidence="1" key="1">
    <citation type="submission" date="2014-09" db="EMBL/GenBank/DDBJ databases">
        <authorList>
            <person name="Magalhaes I.L.F."/>
            <person name="Oliveira U."/>
            <person name="Santos F.R."/>
            <person name="Vidigal T.H.D.A."/>
            <person name="Brescovit A.D."/>
            <person name="Santos A.J."/>
        </authorList>
    </citation>
    <scope>NUCLEOTIDE SEQUENCE</scope>
    <source>
        <tissue evidence="1">Shoot tissue taken approximately 20 cm above the soil surface</tissue>
    </source>
</reference>
<dbReference type="EMBL" id="GBRH01183955">
    <property type="protein sequence ID" value="JAE13941.1"/>
    <property type="molecule type" value="Transcribed_RNA"/>
</dbReference>
<organism evidence="1">
    <name type="scientific">Arundo donax</name>
    <name type="common">Giant reed</name>
    <name type="synonym">Donax arundinaceus</name>
    <dbReference type="NCBI Taxonomy" id="35708"/>
    <lineage>
        <taxon>Eukaryota</taxon>
        <taxon>Viridiplantae</taxon>
        <taxon>Streptophyta</taxon>
        <taxon>Embryophyta</taxon>
        <taxon>Tracheophyta</taxon>
        <taxon>Spermatophyta</taxon>
        <taxon>Magnoliopsida</taxon>
        <taxon>Liliopsida</taxon>
        <taxon>Poales</taxon>
        <taxon>Poaceae</taxon>
        <taxon>PACMAD clade</taxon>
        <taxon>Arundinoideae</taxon>
        <taxon>Arundineae</taxon>
        <taxon>Arundo</taxon>
    </lineage>
</organism>
<sequence>MGAVLMFGGQVPVVKVPTKPIESTTNSSKQTC</sequence>
<protein>
    <submittedName>
        <fullName evidence="1">Uncharacterized protein</fullName>
    </submittedName>
</protein>
<evidence type="ECO:0000313" key="1">
    <source>
        <dbReference type="EMBL" id="JAE13941.1"/>
    </source>
</evidence>
<proteinExistence type="predicted"/>
<dbReference type="AlphaFoldDB" id="A0A0A9FUE6"/>
<reference evidence="1" key="2">
    <citation type="journal article" date="2015" name="Data Brief">
        <title>Shoot transcriptome of the giant reed, Arundo donax.</title>
        <authorList>
            <person name="Barrero R.A."/>
            <person name="Guerrero F.D."/>
            <person name="Moolhuijzen P."/>
            <person name="Goolsby J.A."/>
            <person name="Tidwell J."/>
            <person name="Bellgard S.E."/>
            <person name="Bellgard M.I."/>
        </authorList>
    </citation>
    <scope>NUCLEOTIDE SEQUENCE</scope>
    <source>
        <tissue evidence="1">Shoot tissue taken approximately 20 cm above the soil surface</tissue>
    </source>
</reference>